<proteinExistence type="predicted"/>
<sequence>MKNLDSLAYNANHYGKNQMLGLILAILPLAYCQSPLTKAWNEALPGVQPFWEKYQTGPHGVRHAVTNKQGSKGWQVIPCQGWNIIDGCDGVGSWLVN</sequence>
<reference evidence="2" key="1">
    <citation type="submission" date="2016-11" db="UniProtKB">
        <authorList>
            <consortium name="WormBaseParasite"/>
        </authorList>
    </citation>
    <scope>IDENTIFICATION</scope>
</reference>
<dbReference type="WBParaSite" id="Hba_02170">
    <property type="protein sequence ID" value="Hba_02170"/>
    <property type="gene ID" value="Hba_02170"/>
</dbReference>
<evidence type="ECO:0000313" key="1">
    <source>
        <dbReference type="Proteomes" id="UP000095283"/>
    </source>
</evidence>
<keyword evidence="1" id="KW-1185">Reference proteome</keyword>
<protein>
    <submittedName>
        <fullName evidence="2">Glycosyl hydrolase</fullName>
    </submittedName>
</protein>
<accession>A0A1I7WBT7</accession>
<dbReference type="Proteomes" id="UP000095283">
    <property type="component" value="Unplaced"/>
</dbReference>
<organism evidence="1 2">
    <name type="scientific">Heterorhabditis bacteriophora</name>
    <name type="common">Entomopathogenic nematode worm</name>
    <dbReference type="NCBI Taxonomy" id="37862"/>
    <lineage>
        <taxon>Eukaryota</taxon>
        <taxon>Metazoa</taxon>
        <taxon>Ecdysozoa</taxon>
        <taxon>Nematoda</taxon>
        <taxon>Chromadorea</taxon>
        <taxon>Rhabditida</taxon>
        <taxon>Rhabditina</taxon>
        <taxon>Rhabditomorpha</taxon>
        <taxon>Strongyloidea</taxon>
        <taxon>Heterorhabditidae</taxon>
        <taxon>Heterorhabditis</taxon>
    </lineage>
</organism>
<dbReference type="AlphaFoldDB" id="A0A1I7WBT7"/>
<name>A0A1I7WBT7_HETBA</name>
<evidence type="ECO:0000313" key="2">
    <source>
        <dbReference type="WBParaSite" id="Hba_02170"/>
    </source>
</evidence>